<dbReference type="PROSITE" id="PS51891">
    <property type="entry name" value="CENP_V_GFA"/>
    <property type="match status" value="1"/>
</dbReference>
<dbReference type="EMBL" id="MZMT01000003">
    <property type="protein sequence ID" value="PIO46583.1"/>
    <property type="molecule type" value="Genomic_DNA"/>
</dbReference>
<protein>
    <submittedName>
        <fullName evidence="5">Aldehyde-activating protein</fullName>
    </submittedName>
</protein>
<dbReference type="Pfam" id="PF04828">
    <property type="entry name" value="GFA"/>
    <property type="match status" value="1"/>
</dbReference>
<evidence type="ECO:0000313" key="6">
    <source>
        <dbReference type="Proteomes" id="UP000232163"/>
    </source>
</evidence>
<evidence type="ECO:0000313" key="5">
    <source>
        <dbReference type="EMBL" id="PIO46583.1"/>
    </source>
</evidence>
<dbReference type="InterPro" id="IPR011057">
    <property type="entry name" value="Mss4-like_sf"/>
</dbReference>
<keyword evidence="3" id="KW-0862">Zinc</keyword>
<accession>A0A2N9W4B5</accession>
<dbReference type="SUPFAM" id="SSF51316">
    <property type="entry name" value="Mss4-like"/>
    <property type="match status" value="1"/>
</dbReference>
<gene>
    <name evidence="5" type="ORF">B5P45_01940</name>
</gene>
<dbReference type="RefSeq" id="WP_099999271.1">
    <property type="nucleotide sequence ID" value="NZ_CP017940.1"/>
</dbReference>
<dbReference type="InterPro" id="IPR052355">
    <property type="entry name" value="CENP-V-like"/>
</dbReference>
<keyword evidence="2" id="KW-0479">Metal-binding</keyword>
<name>A0A2N9W4B5_9HYPH</name>
<dbReference type="Proteomes" id="UP000232163">
    <property type="component" value="Unassembled WGS sequence"/>
</dbReference>
<dbReference type="Gene3D" id="2.170.150.70">
    <property type="match status" value="1"/>
</dbReference>
<evidence type="ECO:0000256" key="3">
    <source>
        <dbReference type="ARBA" id="ARBA00022833"/>
    </source>
</evidence>
<dbReference type="PANTHER" id="PTHR28620">
    <property type="entry name" value="CENTROMERE PROTEIN V"/>
    <property type="match status" value="1"/>
</dbReference>
<dbReference type="GO" id="GO:0046872">
    <property type="term" value="F:metal ion binding"/>
    <property type="evidence" value="ECO:0007669"/>
    <property type="project" value="UniProtKB-KW"/>
</dbReference>
<feature type="domain" description="CENP-V/GFA" evidence="4">
    <location>
        <begin position="3"/>
        <end position="116"/>
    </location>
</feature>
<dbReference type="InterPro" id="IPR006913">
    <property type="entry name" value="CENP-V/GFA"/>
</dbReference>
<evidence type="ECO:0000256" key="1">
    <source>
        <dbReference type="ARBA" id="ARBA00005495"/>
    </source>
</evidence>
<dbReference type="GO" id="GO:0016846">
    <property type="term" value="F:carbon-sulfur lyase activity"/>
    <property type="evidence" value="ECO:0007669"/>
    <property type="project" value="InterPro"/>
</dbReference>
<comment type="similarity">
    <text evidence="1">Belongs to the Gfa family.</text>
</comment>
<dbReference type="PANTHER" id="PTHR28620:SF1">
    <property type="entry name" value="CENP-V_GFA DOMAIN-CONTAINING PROTEIN"/>
    <property type="match status" value="1"/>
</dbReference>
<dbReference type="OrthoDB" id="9805575at2"/>
<organism evidence="5 6">
    <name type="scientific">Phyllobacterium zundukense</name>
    <dbReference type="NCBI Taxonomy" id="1867719"/>
    <lineage>
        <taxon>Bacteria</taxon>
        <taxon>Pseudomonadati</taxon>
        <taxon>Pseudomonadota</taxon>
        <taxon>Alphaproteobacteria</taxon>
        <taxon>Hyphomicrobiales</taxon>
        <taxon>Phyllobacteriaceae</taxon>
        <taxon>Phyllobacterium</taxon>
    </lineage>
</organism>
<comment type="caution">
    <text evidence="5">The sequence shown here is derived from an EMBL/GenBank/DDBJ whole genome shotgun (WGS) entry which is preliminary data.</text>
</comment>
<proteinExistence type="inferred from homology"/>
<keyword evidence="6" id="KW-1185">Reference proteome</keyword>
<dbReference type="KEGG" id="pht:BLM14_10140"/>
<reference evidence="5 6" key="1">
    <citation type="journal article" date="2017" name="Int J Environ Stud">
        <title>Does the Miocene-Pliocene relict legume Oxytropis triphylla form nitrogen-fixing nodules with a combination of bacterial strains?</title>
        <authorList>
            <person name="Safronova V."/>
            <person name="Belimov A."/>
            <person name="Sazanova A."/>
            <person name="Kuznetsova I."/>
            <person name="Popova J."/>
            <person name="Andronov E."/>
            <person name="Verkhozina A."/>
            <person name="Tikhonovich I."/>
        </authorList>
    </citation>
    <scope>NUCLEOTIDE SEQUENCE [LARGE SCALE GENOMIC DNA]</scope>
    <source>
        <strain evidence="5 6">Tri-38</strain>
    </source>
</reference>
<sequence>MTILASCHCGAIKFEVSEASASVTVCTCTFCTKRGALWAYYTPAQVKLSVTPEADAVYTRNGMNKHHHCNVCGCGTFSQVPTWTDYKPDFDNPRISVNVRLFDDFDIATLPVETIDGRNLW</sequence>
<dbReference type="AlphaFoldDB" id="A0A2N9W4B5"/>
<evidence type="ECO:0000259" key="4">
    <source>
        <dbReference type="PROSITE" id="PS51891"/>
    </source>
</evidence>
<evidence type="ECO:0000256" key="2">
    <source>
        <dbReference type="ARBA" id="ARBA00022723"/>
    </source>
</evidence>